<evidence type="ECO:0000256" key="3">
    <source>
        <dbReference type="ARBA" id="ARBA00022723"/>
    </source>
</evidence>
<sequence>MIILGACISVFSQNKTQDKPNILLINVDDLGWKDVGFMGSKYYHTPNIDSLARQGMVFSNGYAASSNCAPSRACLMTGKWTPRHGIYTVNNSDRGASKDRKIIPTKNQTTLSKNHVIIPQVLKNNGYATCHAGKWHLSETPLEFGFQLNIGGGHNGHPKSYYPPYKNVNLPEGKNKQLTDLITEHSIKFLDTVSKPFFLYYASYAVHTPIQAIDSLMHKYENKSAWNGQHNAEYATMIENLDRNIGLLLRKLKKADLFQNTLIIFTSDNGGLYGITKQKPLRAGKGSYYEGGIREPFLFVWQNHIKPNTINDTPITNLDIFPTLLNAVQIKHSINLDGKTLVPILEGNSQDLNRALFWHFPIYLQAYNKEDNENRDPLFRTRPGSVIRYGKWKLHYYFEDNDIELYNLEDDISESNNLALIHPRQANKLLKRLKKWWKKTDAPIPKTLNPNFKK</sequence>
<dbReference type="Proteomes" id="UP000600588">
    <property type="component" value="Unassembled WGS sequence"/>
</dbReference>
<keyword evidence="9" id="KW-1185">Reference proteome</keyword>
<protein>
    <submittedName>
        <fullName evidence="8">Sulfatase</fullName>
    </submittedName>
</protein>
<dbReference type="Gene3D" id="3.30.1120.10">
    <property type="match status" value="1"/>
</dbReference>
<comment type="cofactor">
    <cofactor evidence="1">
        <name>Ca(2+)</name>
        <dbReference type="ChEBI" id="CHEBI:29108"/>
    </cofactor>
</comment>
<keyword evidence="5" id="KW-0378">Hydrolase</keyword>
<dbReference type="GO" id="GO:0004065">
    <property type="term" value="F:arylsulfatase activity"/>
    <property type="evidence" value="ECO:0007669"/>
    <property type="project" value="TreeGrafter"/>
</dbReference>
<evidence type="ECO:0000313" key="8">
    <source>
        <dbReference type="EMBL" id="MBD0832130.1"/>
    </source>
</evidence>
<evidence type="ECO:0000259" key="7">
    <source>
        <dbReference type="Pfam" id="PF00884"/>
    </source>
</evidence>
<feature type="domain" description="Sulfatase N-terminal" evidence="7">
    <location>
        <begin position="20"/>
        <end position="329"/>
    </location>
</feature>
<dbReference type="SUPFAM" id="SSF53649">
    <property type="entry name" value="Alkaline phosphatase-like"/>
    <property type="match status" value="1"/>
</dbReference>
<reference evidence="8 9" key="1">
    <citation type="submission" date="2020-09" db="EMBL/GenBank/DDBJ databases">
        <title>TT11 complete genome.</title>
        <authorList>
            <person name="Wu Z."/>
        </authorList>
    </citation>
    <scope>NUCLEOTIDE SEQUENCE [LARGE SCALE GENOMIC DNA]</scope>
    <source>
        <strain evidence="8 9">TT11</strain>
    </source>
</reference>
<comment type="caution">
    <text evidence="8">The sequence shown here is derived from an EMBL/GenBank/DDBJ whole genome shotgun (WGS) entry which is preliminary data.</text>
</comment>
<dbReference type="PROSITE" id="PS00149">
    <property type="entry name" value="SULFATASE_2"/>
    <property type="match status" value="1"/>
</dbReference>
<evidence type="ECO:0000256" key="5">
    <source>
        <dbReference type="ARBA" id="ARBA00022801"/>
    </source>
</evidence>
<dbReference type="InterPro" id="IPR017850">
    <property type="entry name" value="Alkaline_phosphatase_core_sf"/>
</dbReference>
<evidence type="ECO:0000256" key="4">
    <source>
        <dbReference type="ARBA" id="ARBA00022729"/>
    </source>
</evidence>
<evidence type="ECO:0000313" key="9">
    <source>
        <dbReference type="Proteomes" id="UP000600588"/>
    </source>
</evidence>
<keyword evidence="3" id="KW-0479">Metal-binding</keyword>
<gene>
    <name evidence="8" type="ORF">ICJ83_08300</name>
</gene>
<dbReference type="EMBL" id="JACVXB010000003">
    <property type="protein sequence ID" value="MBD0832130.1"/>
    <property type="molecule type" value="Genomic_DNA"/>
</dbReference>
<dbReference type="GO" id="GO:0046872">
    <property type="term" value="F:metal ion binding"/>
    <property type="evidence" value="ECO:0007669"/>
    <property type="project" value="UniProtKB-KW"/>
</dbReference>
<accession>A0A8J6Q7X5</accession>
<evidence type="ECO:0000256" key="2">
    <source>
        <dbReference type="ARBA" id="ARBA00008779"/>
    </source>
</evidence>
<dbReference type="PANTHER" id="PTHR42693">
    <property type="entry name" value="ARYLSULFATASE FAMILY MEMBER"/>
    <property type="match status" value="1"/>
</dbReference>
<dbReference type="InterPro" id="IPR024607">
    <property type="entry name" value="Sulfatase_CS"/>
</dbReference>
<keyword evidence="4" id="KW-0732">Signal</keyword>
<evidence type="ECO:0000256" key="6">
    <source>
        <dbReference type="ARBA" id="ARBA00022837"/>
    </source>
</evidence>
<dbReference type="InterPro" id="IPR050738">
    <property type="entry name" value="Sulfatase"/>
</dbReference>
<dbReference type="CDD" id="cd16144">
    <property type="entry name" value="ARS_like"/>
    <property type="match status" value="1"/>
</dbReference>
<proteinExistence type="inferred from homology"/>
<name>A0A8J6Q7X5_9FLAO</name>
<dbReference type="InterPro" id="IPR000917">
    <property type="entry name" value="Sulfatase_N"/>
</dbReference>
<dbReference type="PANTHER" id="PTHR42693:SF42">
    <property type="entry name" value="ARYLSULFATASE G"/>
    <property type="match status" value="1"/>
</dbReference>
<dbReference type="Gene3D" id="3.40.720.10">
    <property type="entry name" value="Alkaline Phosphatase, subunit A"/>
    <property type="match status" value="1"/>
</dbReference>
<dbReference type="Pfam" id="PF00884">
    <property type="entry name" value="Sulfatase"/>
    <property type="match status" value="1"/>
</dbReference>
<dbReference type="AlphaFoldDB" id="A0A8J6Q7X5"/>
<evidence type="ECO:0000256" key="1">
    <source>
        <dbReference type="ARBA" id="ARBA00001913"/>
    </source>
</evidence>
<keyword evidence="6" id="KW-0106">Calcium</keyword>
<comment type="similarity">
    <text evidence="2">Belongs to the sulfatase family.</text>
</comment>
<organism evidence="8 9">
    <name type="scientific">Aestuariibaculum sediminum</name>
    <dbReference type="NCBI Taxonomy" id="2770637"/>
    <lineage>
        <taxon>Bacteria</taxon>
        <taxon>Pseudomonadati</taxon>
        <taxon>Bacteroidota</taxon>
        <taxon>Flavobacteriia</taxon>
        <taxon>Flavobacteriales</taxon>
        <taxon>Flavobacteriaceae</taxon>
    </lineage>
</organism>